<dbReference type="FunFam" id="1.10.8.430:FF:000002">
    <property type="entry name" value="Disease resistance protein (TIR-NBS-LRR class)"/>
    <property type="match status" value="1"/>
</dbReference>
<dbReference type="InterPro" id="IPR044974">
    <property type="entry name" value="Disease_R_plants"/>
</dbReference>
<evidence type="ECO:0000256" key="2">
    <source>
        <dbReference type="ARBA" id="ARBA00011982"/>
    </source>
</evidence>
<dbReference type="AlphaFoldDB" id="A0A6D2LBF0"/>
<dbReference type="FunFam" id="3.80.10.10:FF:000386">
    <property type="entry name" value="Disease resistance protein RPS4"/>
    <property type="match status" value="1"/>
</dbReference>
<dbReference type="InterPro" id="IPR042197">
    <property type="entry name" value="Apaf_helical"/>
</dbReference>
<comment type="catalytic activity">
    <reaction evidence="8">
        <text>NAD(+) + H2O = ADP-D-ribose + nicotinamide + H(+)</text>
        <dbReference type="Rhea" id="RHEA:16301"/>
        <dbReference type="ChEBI" id="CHEBI:15377"/>
        <dbReference type="ChEBI" id="CHEBI:15378"/>
        <dbReference type="ChEBI" id="CHEBI:17154"/>
        <dbReference type="ChEBI" id="CHEBI:57540"/>
        <dbReference type="ChEBI" id="CHEBI:57967"/>
        <dbReference type="EC" id="3.2.2.6"/>
    </reaction>
    <physiologicalReaction direction="left-to-right" evidence="8">
        <dbReference type="Rhea" id="RHEA:16302"/>
    </physiologicalReaction>
</comment>
<evidence type="ECO:0000256" key="4">
    <source>
        <dbReference type="ARBA" id="ARBA00022737"/>
    </source>
</evidence>
<dbReference type="Pfam" id="PF01582">
    <property type="entry name" value="TIR"/>
    <property type="match status" value="1"/>
</dbReference>
<dbReference type="Gene3D" id="3.80.10.10">
    <property type="entry name" value="Ribonuclease Inhibitor"/>
    <property type="match status" value="2"/>
</dbReference>
<dbReference type="InterPro" id="IPR000157">
    <property type="entry name" value="TIR_dom"/>
</dbReference>
<dbReference type="PANTHER" id="PTHR11017:SF277">
    <property type="entry name" value="DISEASE RESISTANCE PROTEIN RPS4-RELATED"/>
    <property type="match status" value="1"/>
</dbReference>
<dbReference type="InterPro" id="IPR058192">
    <property type="entry name" value="WHD_ROQ1-like"/>
</dbReference>
<dbReference type="PROSITE" id="PS50104">
    <property type="entry name" value="TIR"/>
    <property type="match status" value="1"/>
</dbReference>
<dbReference type="PANTHER" id="PTHR11017">
    <property type="entry name" value="LEUCINE-RICH REPEAT-CONTAINING PROTEIN"/>
    <property type="match status" value="1"/>
</dbReference>
<reference evidence="11" key="1">
    <citation type="submission" date="2020-01" db="EMBL/GenBank/DDBJ databases">
        <authorList>
            <person name="Mishra B."/>
        </authorList>
    </citation>
    <scope>NUCLEOTIDE SEQUENCE [LARGE SCALE GENOMIC DNA]</scope>
</reference>
<evidence type="ECO:0000256" key="7">
    <source>
        <dbReference type="ARBA" id="ARBA00023242"/>
    </source>
</evidence>
<dbReference type="SUPFAM" id="SSF52540">
    <property type="entry name" value="P-loop containing nucleoside triphosphate hydrolases"/>
    <property type="match status" value="1"/>
</dbReference>
<gene>
    <name evidence="11" type="ORF">MERR_LOCUS44538</name>
</gene>
<comment type="subcellular location">
    <subcellularLocation>
        <location evidence="1">Nucleus</location>
    </subcellularLocation>
</comment>
<dbReference type="SMART" id="SM00255">
    <property type="entry name" value="TIR"/>
    <property type="match status" value="1"/>
</dbReference>
<dbReference type="GO" id="GO:0002758">
    <property type="term" value="P:innate immune response-activating signaling pathway"/>
    <property type="evidence" value="ECO:0007669"/>
    <property type="project" value="UniProtKB-ARBA"/>
</dbReference>
<dbReference type="EC" id="3.2.2.6" evidence="2"/>
<feature type="domain" description="TIR" evidence="10">
    <location>
        <begin position="18"/>
        <end position="179"/>
    </location>
</feature>
<dbReference type="Gene3D" id="1.10.8.430">
    <property type="entry name" value="Helical domain of apoptotic protease-activating factors"/>
    <property type="match status" value="1"/>
</dbReference>
<dbReference type="GO" id="GO:0005634">
    <property type="term" value="C:nucleus"/>
    <property type="evidence" value="ECO:0007669"/>
    <property type="project" value="UniProtKB-SubCell"/>
</dbReference>
<dbReference type="InterPro" id="IPR035897">
    <property type="entry name" value="Toll_tir_struct_dom_sf"/>
</dbReference>
<dbReference type="InterPro" id="IPR027417">
    <property type="entry name" value="P-loop_NTPase"/>
</dbReference>
<dbReference type="GO" id="GO:0061809">
    <property type="term" value="F:NAD+ nucleosidase activity, cyclic ADP-ribose generating"/>
    <property type="evidence" value="ECO:0007669"/>
    <property type="project" value="UniProtKB-EC"/>
</dbReference>
<evidence type="ECO:0000256" key="5">
    <source>
        <dbReference type="ARBA" id="ARBA00022801"/>
    </source>
</evidence>
<dbReference type="InterPro" id="IPR045344">
    <property type="entry name" value="C-JID"/>
</dbReference>
<dbReference type="EMBL" id="CACVBM020001684">
    <property type="protein sequence ID" value="CAA7057302.1"/>
    <property type="molecule type" value="Genomic_DNA"/>
</dbReference>
<dbReference type="FunFam" id="3.40.50.300:FF:001862">
    <property type="entry name" value="Disease resistance protein RPS4"/>
    <property type="match status" value="1"/>
</dbReference>
<dbReference type="Gene3D" id="3.40.50.300">
    <property type="entry name" value="P-loop containing nucleotide triphosphate hydrolases"/>
    <property type="match status" value="1"/>
</dbReference>
<accession>A0A6D2LBF0</accession>
<proteinExistence type="predicted"/>
<dbReference type="PRINTS" id="PR00364">
    <property type="entry name" value="DISEASERSIST"/>
</dbReference>
<dbReference type="InterPro" id="IPR002182">
    <property type="entry name" value="NB-ARC"/>
</dbReference>
<evidence type="ECO:0000313" key="11">
    <source>
        <dbReference type="EMBL" id="CAA7057302.1"/>
    </source>
</evidence>
<dbReference type="InterPro" id="IPR032675">
    <property type="entry name" value="LRR_dom_sf"/>
</dbReference>
<dbReference type="OrthoDB" id="120976at2759"/>
<dbReference type="SUPFAM" id="SSF52058">
    <property type="entry name" value="L domain-like"/>
    <property type="match status" value="1"/>
</dbReference>
<keyword evidence="4" id="KW-0677">Repeat</keyword>
<evidence type="ECO:0000256" key="3">
    <source>
        <dbReference type="ARBA" id="ARBA00022614"/>
    </source>
</evidence>
<dbReference type="InterPro" id="IPR011713">
    <property type="entry name" value="Leu-rich_rpt_3"/>
</dbReference>
<feature type="region of interest" description="Disordered" evidence="9">
    <location>
        <begin position="1156"/>
        <end position="1185"/>
    </location>
</feature>
<feature type="region of interest" description="Disordered" evidence="9">
    <location>
        <begin position="185"/>
        <end position="209"/>
    </location>
</feature>
<dbReference type="GO" id="GO:0043531">
    <property type="term" value="F:ADP binding"/>
    <property type="evidence" value="ECO:0007669"/>
    <property type="project" value="InterPro"/>
</dbReference>
<evidence type="ECO:0000256" key="8">
    <source>
        <dbReference type="ARBA" id="ARBA00047304"/>
    </source>
</evidence>
<evidence type="ECO:0000256" key="1">
    <source>
        <dbReference type="ARBA" id="ARBA00004123"/>
    </source>
</evidence>
<dbReference type="Pfam" id="PF07725">
    <property type="entry name" value="LRR_3"/>
    <property type="match status" value="1"/>
</dbReference>
<evidence type="ECO:0000256" key="6">
    <source>
        <dbReference type="ARBA" id="ARBA00023027"/>
    </source>
</evidence>
<protein>
    <recommendedName>
        <fullName evidence="2">ADP-ribosyl cyclase/cyclic ADP-ribose hydrolase</fullName>
        <ecNumber evidence="2">3.2.2.6</ecNumber>
    </recommendedName>
</protein>
<dbReference type="FunFam" id="3.40.50.10140:FF:000007">
    <property type="entry name" value="Disease resistance protein (TIR-NBS-LRR class)"/>
    <property type="match status" value="1"/>
</dbReference>
<evidence type="ECO:0000313" key="12">
    <source>
        <dbReference type="Proteomes" id="UP000467841"/>
    </source>
</evidence>
<evidence type="ECO:0000256" key="9">
    <source>
        <dbReference type="SAM" id="MobiDB-lite"/>
    </source>
</evidence>
<keyword evidence="6" id="KW-0520">NAD</keyword>
<dbReference type="GO" id="GO:0042742">
    <property type="term" value="P:defense response to bacterium"/>
    <property type="evidence" value="ECO:0007669"/>
    <property type="project" value="UniProtKB-ARBA"/>
</dbReference>
<keyword evidence="12" id="KW-1185">Reference proteome</keyword>
<dbReference type="Pfam" id="PF20160">
    <property type="entry name" value="C-JID"/>
    <property type="match status" value="1"/>
</dbReference>
<dbReference type="Pfam" id="PF23282">
    <property type="entry name" value="WHD_ROQ1"/>
    <property type="match status" value="1"/>
</dbReference>
<sequence>MAASFSSYSSSTVEDPPPQHQVFINFRGADLRTGFVSHLVTALENHNINVFIDNYEDKGEPLTSLLKRIGESRIALAIFSGRYTESIWCLKELTKIKECVEGGKLVAIPIFYKLAASTVKGVRGEFGDAFRDLARGNESKKKWKEALKAIPELMGITVDDKSVESEKLNEIVKAVKKVLIKVPPEGSQNASVDPSDDSDTGTSSRGEKLKTFGMKQRLKELEEKLDQKKYKGTRIVGVVGMPGIGKTTLLKELFESWRPKFTKKALIDQVREKSIFGLHCLPASLLEKLVPDLKNPQIDDLEEPYKTHKGLIDKRKVLVLLDDVSSREQIYALLGRYDILKTPEWIADGSRIVIATNDMSLLKGLVHDTYVVRQLNYRDGLQLFCYHAFEGDQAVPPKVDFLKLSDEFVHYARGHPLALKILGKELFEKSMPHWKSKLKILAQKPITYIGDVVQVSYDELTPEHKDAFLDIACFRSEDVDYVESLLAETTSAVKALTNKFLINTCDGRVEMHDLLYTFSRELDPKTPTRVGSGHRRLWLHQDIIKEGVVNVLQKTVIASNVRGIFLDLSEVNGETSLDSDHFRNMRNLRYLKFYNSHCPQECKTNNKINIPDGLKLPLKEVRCLHWLKFPLEELPNDFIPNNLADLKLPYSEIERLWDGVKDTPVLKWLDLSHSSKLSTLSGLSKAPKLQSLNLEGCTSLESLPDVNLTSLKTLTLSNCSNFKEFPSVPENIEALFLDGTAISQLPDNMVKLERLVLLNMKDCKMLENISTSVGELKSLKKLVLSGCLKLKEFPDTNKSSLCILLLDGTSISTMPHIPSVQYLCLSRNGQIRCLPASISRLSQLTWLDLKYCTSLTAVPELPPNLQYFDVHGCSSLKTVAKPLARIMPTVQSHCTFNFTNCGNLEEAAKEEITSYAQRKCQLPSDARKHYNRGLVSEALFSTCFPGCEVPSWCFHEATGSLLQRKLLPHWHDKRLSGIALCAVVSFPDDQDQISCFSVTCTFKVQVEDKSWIPFTCPVGSWNREGEEKDKIDSDHVFIAYISCPRTIRSLKDKNSDKCDFTEASLEFTVTGGRSEMEKVEVLRCGLSLVYAKDKNKNSFQEAKYDLPVEGSFQESQQGMMEEQSKIKIEEKMTAAQRRSEKPGGLLISSVTQACGPSATPRMEDKLSGQANGCRSPRRDECESGEPYSYTEIQLVLKTTVHK</sequence>
<keyword evidence="7" id="KW-0539">Nucleus</keyword>
<dbReference type="Proteomes" id="UP000467841">
    <property type="component" value="Unassembled WGS sequence"/>
</dbReference>
<evidence type="ECO:0000259" key="10">
    <source>
        <dbReference type="PROSITE" id="PS50104"/>
    </source>
</evidence>
<dbReference type="Gene3D" id="3.40.50.10140">
    <property type="entry name" value="Toll/interleukin-1 receptor homology (TIR) domain"/>
    <property type="match status" value="1"/>
</dbReference>
<keyword evidence="3" id="KW-0433">Leucine-rich repeat</keyword>
<name>A0A6D2LBF0_9BRAS</name>
<keyword evidence="5" id="KW-0378">Hydrolase</keyword>
<dbReference type="Pfam" id="PF00931">
    <property type="entry name" value="NB-ARC"/>
    <property type="match status" value="1"/>
</dbReference>
<dbReference type="FunFam" id="3.80.10.10:FF:000568">
    <property type="entry name" value="Disease resistance protein RPS4"/>
    <property type="match status" value="1"/>
</dbReference>
<comment type="caution">
    <text evidence="11">The sequence shown here is derived from an EMBL/GenBank/DDBJ whole genome shotgun (WGS) entry which is preliminary data.</text>
</comment>
<dbReference type="SUPFAM" id="SSF52200">
    <property type="entry name" value="Toll/Interleukin receptor TIR domain"/>
    <property type="match status" value="1"/>
</dbReference>
<organism evidence="11 12">
    <name type="scientific">Microthlaspi erraticum</name>
    <dbReference type="NCBI Taxonomy" id="1685480"/>
    <lineage>
        <taxon>Eukaryota</taxon>
        <taxon>Viridiplantae</taxon>
        <taxon>Streptophyta</taxon>
        <taxon>Embryophyta</taxon>
        <taxon>Tracheophyta</taxon>
        <taxon>Spermatophyta</taxon>
        <taxon>Magnoliopsida</taxon>
        <taxon>eudicotyledons</taxon>
        <taxon>Gunneridae</taxon>
        <taxon>Pentapetalae</taxon>
        <taxon>rosids</taxon>
        <taxon>malvids</taxon>
        <taxon>Brassicales</taxon>
        <taxon>Brassicaceae</taxon>
        <taxon>Coluteocarpeae</taxon>
        <taxon>Microthlaspi</taxon>
    </lineage>
</organism>